<sequence>MKKIINYISVLLLPFMFTSCLKDDAIIGPDAGGNVENIIEFKNFVAPSSGTSSKYPLYIQAFDMVPTTDFAIPVQIAGVYNPKADVKVTLELDNSIITAYNAQNGSKYQPLQTANYTVSTYEITIPKGQKIGNLNIKFFPEKFDFKESYALGLKIKSVSEGTISGNFGAIVLGVVPKNLYDGVYTVEKGLVQRYTGGALNIGDALNGSLAGNPKVTLKSIDGNTVEITNMRWAGGTSGIAGIDNLRATINPATNEVTMFALGAPTLRNIAGKVNKYDPATKTFTLNFDWAQTTNKREILDLQIKFDSPRP</sequence>
<proteinExistence type="predicted"/>
<feature type="chain" id="PRO_5025068316" description="BT-3987-like N-terminal domain-containing protein" evidence="1">
    <location>
        <begin position="23"/>
        <end position="310"/>
    </location>
</feature>
<feature type="signal peptide" evidence="1">
    <location>
        <begin position="1"/>
        <end position="22"/>
    </location>
</feature>
<dbReference type="Proteomes" id="UP000432350">
    <property type="component" value="Unassembled WGS sequence"/>
</dbReference>
<dbReference type="RefSeq" id="WP_159332777.1">
    <property type="nucleotide sequence ID" value="NZ_DALZRN010000007.1"/>
</dbReference>
<gene>
    <name evidence="3" type="ORF">SPHINGO8BC_50909</name>
</gene>
<keyword evidence="1" id="KW-0732">Signal</keyword>
<dbReference type="Gene3D" id="2.60.40.1740">
    <property type="entry name" value="hypothetical protein (bacova_03559)"/>
    <property type="match status" value="1"/>
</dbReference>
<evidence type="ECO:0000313" key="3">
    <source>
        <dbReference type="EMBL" id="VXC92387.1"/>
    </source>
</evidence>
<evidence type="ECO:0000259" key="2">
    <source>
        <dbReference type="Pfam" id="PF08522"/>
    </source>
</evidence>
<reference evidence="3 4" key="1">
    <citation type="submission" date="2019-10" db="EMBL/GenBank/DDBJ databases">
        <authorList>
            <person name="Karimi E."/>
        </authorList>
    </citation>
    <scope>NUCLEOTIDE SEQUENCE [LARGE SCALE GENOMIC DNA]</scope>
    <source>
        <strain evidence="3">Sphingobacterium sp. 8BC</strain>
    </source>
</reference>
<dbReference type="PROSITE" id="PS51257">
    <property type="entry name" value="PROKAR_LIPOPROTEIN"/>
    <property type="match status" value="1"/>
</dbReference>
<feature type="domain" description="BT-3987-like N-terminal" evidence="2">
    <location>
        <begin position="56"/>
        <end position="160"/>
    </location>
</feature>
<dbReference type="EMBL" id="CABWMV010000024">
    <property type="protein sequence ID" value="VXC92387.1"/>
    <property type="molecule type" value="Genomic_DNA"/>
</dbReference>
<dbReference type="InterPro" id="IPR013728">
    <property type="entry name" value="BT_3987-like_N"/>
</dbReference>
<accession>A0A654CGV6</accession>
<name>A0A654CGV6_SPHMU</name>
<evidence type="ECO:0000256" key="1">
    <source>
        <dbReference type="SAM" id="SignalP"/>
    </source>
</evidence>
<organism evidence="3 4">
    <name type="scientific">Sphingobacterium multivorum</name>
    <dbReference type="NCBI Taxonomy" id="28454"/>
    <lineage>
        <taxon>Bacteria</taxon>
        <taxon>Pseudomonadati</taxon>
        <taxon>Bacteroidota</taxon>
        <taxon>Sphingobacteriia</taxon>
        <taxon>Sphingobacteriales</taxon>
        <taxon>Sphingobacteriaceae</taxon>
        <taxon>Sphingobacterium</taxon>
    </lineage>
</organism>
<dbReference type="AlphaFoldDB" id="A0A654CGV6"/>
<evidence type="ECO:0000313" key="4">
    <source>
        <dbReference type="Proteomes" id="UP000432350"/>
    </source>
</evidence>
<dbReference type="Pfam" id="PF08522">
    <property type="entry name" value="BT_3987-like_N"/>
    <property type="match status" value="1"/>
</dbReference>
<protein>
    <recommendedName>
        <fullName evidence="2">BT-3987-like N-terminal domain-containing protein</fullName>
    </recommendedName>
</protein>